<dbReference type="InterPro" id="IPR023631">
    <property type="entry name" value="Amidase_dom"/>
</dbReference>
<proteinExistence type="inferred from homology"/>
<comment type="similarity">
    <text evidence="1">Belongs to the amidase family.</text>
</comment>
<protein>
    <submittedName>
        <fullName evidence="3">Amidase</fullName>
        <ecNumber evidence="3">3.5.1.4</ecNumber>
    </submittedName>
</protein>
<dbReference type="Proteomes" id="UP000571183">
    <property type="component" value="Unassembled WGS sequence"/>
</dbReference>
<evidence type="ECO:0000256" key="1">
    <source>
        <dbReference type="ARBA" id="ARBA00009199"/>
    </source>
</evidence>
<gene>
    <name evidence="3" type="ORF">F5897_000351</name>
</gene>
<dbReference type="PANTHER" id="PTHR11895">
    <property type="entry name" value="TRANSAMIDASE"/>
    <property type="match status" value="1"/>
</dbReference>
<dbReference type="InterPro" id="IPR036928">
    <property type="entry name" value="AS_sf"/>
</dbReference>
<keyword evidence="4" id="KW-1185">Reference proteome</keyword>
<organism evidence="3 4">
    <name type="scientific">Canibacter oris</name>
    <dbReference type="NCBI Taxonomy" id="1365628"/>
    <lineage>
        <taxon>Bacteria</taxon>
        <taxon>Bacillati</taxon>
        <taxon>Actinomycetota</taxon>
        <taxon>Actinomycetes</taxon>
        <taxon>Micrococcales</taxon>
        <taxon>Microbacteriaceae</taxon>
        <taxon>Canibacter</taxon>
    </lineage>
</organism>
<keyword evidence="3" id="KW-0378">Hydrolase</keyword>
<dbReference type="GO" id="GO:0004040">
    <property type="term" value="F:amidase activity"/>
    <property type="evidence" value="ECO:0007669"/>
    <property type="project" value="UniProtKB-EC"/>
</dbReference>
<dbReference type="Gene3D" id="3.90.1300.10">
    <property type="entry name" value="Amidase signature (AS) domain"/>
    <property type="match status" value="1"/>
</dbReference>
<feature type="domain" description="Amidase" evidence="2">
    <location>
        <begin position="42"/>
        <end position="498"/>
    </location>
</feature>
<sequence>MTGYSVTSQPSRALSPEPFPERVSAVQLRQLLRAGACSATAVTTWYLERIAALNPQLGAFNRVTSQLALEQALTLDTARRQNPSRPLDQLWGMPLGHKDLVDVAGVPTTHGSRAFGSSPAQQDDPLVAQLHRAGAVCLGKTQVPEFGLSGHSENLIADPARNPAAPTYTAGGSSGGAAAAVAAQLLPFAPGSDAGGSIRIPAACCGIVGLKPGRGRIPADMAAVRMAAQPAATASKAGTAAQTGLAAAQAAAAALTLTAQGPLARSVTDAAMLYDAMLGDATEANLWAVRRGSSQSLRIGVSFASVFTSELDIQVAPEVIRAVTDCAAALRELGHRVQFVDFDYLSGYYPAFENFWQWNFAQASFAPSAIAEFTPYAQHSYRRGQQLSVTQFQTAAERLRKIVADAIKQWQEFDAVLTPTLNVAPRPVGFFERADPAQNFRLQCEAMPYTSVFNVAGWAALALPVPTHSYIFESDPPTTATPVGVQLAAPSGQETLLLTLGANLESILSGDKIPGQEPSL</sequence>
<name>A0A840DH81_9MICO</name>
<dbReference type="PANTHER" id="PTHR11895:SF7">
    <property type="entry name" value="GLUTAMYL-TRNA(GLN) AMIDOTRANSFERASE SUBUNIT A, MITOCHONDRIAL"/>
    <property type="match status" value="1"/>
</dbReference>
<evidence type="ECO:0000259" key="2">
    <source>
        <dbReference type="Pfam" id="PF01425"/>
    </source>
</evidence>
<dbReference type="PROSITE" id="PS00571">
    <property type="entry name" value="AMIDASES"/>
    <property type="match status" value="1"/>
</dbReference>
<dbReference type="AlphaFoldDB" id="A0A840DH81"/>
<evidence type="ECO:0000313" key="4">
    <source>
        <dbReference type="Proteomes" id="UP000571183"/>
    </source>
</evidence>
<dbReference type="RefSeq" id="WP_183304261.1">
    <property type="nucleotide sequence ID" value="NZ_JACIFD010000003.1"/>
</dbReference>
<dbReference type="InterPro" id="IPR020556">
    <property type="entry name" value="Amidase_CS"/>
</dbReference>
<comment type="caution">
    <text evidence="3">The sequence shown here is derived from an EMBL/GenBank/DDBJ whole genome shotgun (WGS) entry which is preliminary data.</text>
</comment>
<dbReference type="InterPro" id="IPR000120">
    <property type="entry name" value="Amidase"/>
</dbReference>
<reference evidence="3" key="1">
    <citation type="submission" date="2020-08" db="EMBL/GenBank/DDBJ databases">
        <title>Sequencing the genomes of 1000 actinobacteria strains.</title>
        <authorList>
            <person name="Klenk H.-P."/>
        </authorList>
    </citation>
    <scope>NUCLEOTIDE SEQUENCE [LARGE SCALE GENOMIC DNA]</scope>
    <source>
        <strain evidence="3">DSM 27064</strain>
    </source>
</reference>
<dbReference type="EC" id="3.5.1.4" evidence="3"/>
<dbReference type="PIRSF" id="PIRSF001221">
    <property type="entry name" value="Amidase_fungi"/>
    <property type="match status" value="1"/>
</dbReference>
<dbReference type="EMBL" id="JACIFD010000003">
    <property type="protein sequence ID" value="MBB4071063.1"/>
    <property type="molecule type" value="Genomic_DNA"/>
</dbReference>
<evidence type="ECO:0000313" key="3">
    <source>
        <dbReference type="EMBL" id="MBB4071063.1"/>
    </source>
</evidence>
<dbReference type="Pfam" id="PF01425">
    <property type="entry name" value="Amidase"/>
    <property type="match status" value="1"/>
</dbReference>
<dbReference type="SUPFAM" id="SSF75304">
    <property type="entry name" value="Amidase signature (AS) enzymes"/>
    <property type="match status" value="1"/>
</dbReference>
<accession>A0A840DH81</accession>